<accession>A0A1J4J9X3</accession>
<dbReference type="RefSeq" id="XP_068347189.1">
    <property type="nucleotide sequence ID" value="XM_068512830.1"/>
</dbReference>
<dbReference type="SUPFAM" id="SSF53187">
    <property type="entry name" value="Zn-dependent exopeptidases"/>
    <property type="match status" value="1"/>
</dbReference>
<reference evidence="5" key="1">
    <citation type="submission" date="2016-10" db="EMBL/GenBank/DDBJ databases">
        <authorList>
            <person name="Benchimol M."/>
            <person name="Almeida L.G."/>
            <person name="Vasconcelos A.T."/>
            <person name="Perreira-Neves A."/>
            <person name="Rosa I.A."/>
            <person name="Tasca T."/>
            <person name="Bogo M.R."/>
            <person name="de Souza W."/>
        </authorList>
    </citation>
    <scope>NUCLEOTIDE SEQUENCE [LARGE SCALE GENOMIC DNA]</scope>
    <source>
        <strain evidence="5">K</strain>
    </source>
</reference>
<dbReference type="InterPro" id="IPR000834">
    <property type="entry name" value="Peptidase_M14"/>
</dbReference>
<evidence type="ECO:0000256" key="3">
    <source>
        <dbReference type="PROSITE-ProRule" id="PRU01379"/>
    </source>
</evidence>
<dbReference type="GO" id="GO:0006508">
    <property type="term" value="P:proteolysis"/>
    <property type="evidence" value="ECO:0007669"/>
    <property type="project" value="InterPro"/>
</dbReference>
<dbReference type="GeneID" id="94847534"/>
<dbReference type="VEuPathDB" id="TrichDB:TRFO_39773"/>
<protein>
    <submittedName>
        <fullName evidence="5">Clan MC, family M14, Zinc carboxypeptidase-like metallopeptidase</fullName>
    </submittedName>
</protein>
<keyword evidence="6" id="KW-1185">Reference proteome</keyword>
<evidence type="ECO:0000313" key="6">
    <source>
        <dbReference type="Proteomes" id="UP000179807"/>
    </source>
</evidence>
<dbReference type="PROSITE" id="PS52035">
    <property type="entry name" value="PEPTIDASE_M14"/>
    <property type="match status" value="1"/>
</dbReference>
<dbReference type="PANTHER" id="PTHR12756:SF45">
    <property type="entry name" value="CYTOSOLIC CARBOXYPEPTIDASE NNA1"/>
    <property type="match status" value="1"/>
</dbReference>
<dbReference type="GO" id="GO:0004181">
    <property type="term" value="F:metallocarboxypeptidase activity"/>
    <property type="evidence" value="ECO:0007669"/>
    <property type="project" value="InterPro"/>
</dbReference>
<dbReference type="OrthoDB" id="10253041at2759"/>
<name>A0A1J4J9X3_9EUKA</name>
<feature type="active site" description="Proton donor/acceptor" evidence="3">
    <location>
        <position position="452"/>
    </location>
</feature>
<sequence>MSILRHLPSFHVRPSVRLEKPIITTNKIFNSPSAPLNKYRFHPVSLRLIRSTHELVYDPVTSLRSHGPCFSADFESGNLGQVFKIGPRTYEIHLLPDPTRQYSALWYFFKVTNLTPGEYIFHIVGFFRDEHQHDIGVLPTAYSENQAARNGLGWFRIGQKLNFWRAKNSPTNSNFSMNSNSGTEFALSFHFSVEETDTMYFSYLYPYTYSEMMFHLNRLRRPFNYSILCSSSGGVDVPVLLWDAEVQRCVNINACTIKPVRTAMRSSSNYIKKKPLIIIASRLHPGESNSSFAMEGFMNRLFSHHSESVRLRKHFSFLLLPMVNPDGVICGYYRPTIHGDDANRVWKKPDKILHPIAYSFIKLLDILTQTKPPIFILDFHGHTAQCNAFTYGVDNPHVFMNNSQKLFPKIMSELCPIFDEPASISFKPNDFPTTMRVALHHRYKIPFAYTLEMSFGALSIGPDKNTQITPSQYRQVGQAVSDSLAVLLLDSLPTQSFVKNYIPIIPD</sequence>
<proteinExistence type="inferred from homology"/>
<dbReference type="Gene3D" id="3.40.630.10">
    <property type="entry name" value="Zn peptidases"/>
    <property type="match status" value="1"/>
</dbReference>
<dbReference type="PANTHER" id="PTHR12756">
    <property type="entry name" value="CYTOSOLIC CARBOXYPEPTIDASE"/>
    <property type="match status" value="1"/>
</dbReference>
<gene>
    <name evidence="5" type="ORF">TRFO_39773</name>
</gene>
<dbReference type="GO" id="GO:0008270">
    <property type="term" value="F:zinc ion binding"/>
    <property type="evidence" value="ECO:0007669"/>
    <property type="project" value="InterPro"/>
</dbReference>
<comment type="similarity">
    <text evidence="2 3">Belongs to the peptidase M14 family.</text>
</comment>
<evidence type="ECO:0000313" key="5">
    <source>
        <dbReference type="EMBL" id="OHS94052.1"/>
    </source>
</evidence>
<organism evidence="5 6">
    <name type="scientific">Tritrichomonas foetus</name>
    <dbReference type="NCBI Taxonomy" id="1144522"/>
    <lineage>
        <taxon>Eukaryota</taxon>
        <taxon>Metamonada</taxon>
        <taxon>Parabasalia</taxon>
        <taxon>Tritrichomonadida</taxon>
        <taxon>Tritrichomonadidae</taxon>
        <taxon>Tritrichomonas</taxon>
    </lineage>
</organism>
<dbReference type="AlphaFoldDB" id="A0A1J4J9X3"/>
<feature type="domain" description="Peptidase M14" evidence="4">
    <location>
        <begin position="205"/>
        <end position="488"/>
    </location>
</feature>
<comment type="cofactor">
    <cofactor evidence="1">
        <name>Zn(2+)</name>
        <dbReference type="ChEBI" id="CHEBI:29105"/>
    </cofactor>
</comment>
<dbReference type="Proteomes" id="UP000179807">
    <property type="component" value="Unassembled WGS sequence"/>
</dbReference>
<evidence type="ECO:0000259" key="4">
    <source>
        <dbReference type="PROSITE" id="PS52035"/>
    </source>
</evidence>
<evidence type="ECO:0000256" key="2">
    <source>
        <dbReference type="ARBA" id="ARBA00005988"/>
    </source>
</evidence>
<dbReference type="EMBL" id="MLAK01001354">
    <property type="protein sequence ID" value="OHS94052.1"/>
    <property type="molecule type" value="Genomic_DNA"/>
</dbReference>
<dbReference type="Gene3D" id="2.60.40.3120">
    <property type="match status" value="1"/>
</dbReference>
<dbReference type="Pfam" id="PF00246">
    <property type="entry name" value="Peptidase_M14"/>
    <property type="match status" value="1"/>
</dbReference>
<comment type="caution">
    <text evidence="5">The sequence shown here is derived from an EMBL/GenBank/DDBJ whole genome shotgun (WGS) entry which is preliminary data.</text>
</comment>
<dbReference type="InterPro" id="IPR050821">
    <property type="entry name" value="Cytosolic_carboxypeptidase"/>
</dbReference>
<evidence type="ECO:0000256" key="1">
    <source>
        <dbReference type="ARBA" id="ARBA00001947"/>
    </source>
</evidence>